<comment type="caution">
    <text evidence="8">The sequence shown here is derived from an EMBL/GenBank/DDBJ whole genome shotgun (WGS) entry which is preliminary data.</text>
</comment>
<dbReference type="GO" id="GO:0003677">
    <property type="term" value="F:DNA binding"/>
    <property type="evidence" value="ECO:0007669"/>
    <property type="project" value="UniProtKB-KW"/>
</dbReference>
<feature type="domain" description="ORC6 first cyclin-like" evidence="6">
    <location>
        <begin position="3"/>
        <end position="93"/>
    </location>
</feature>
<dbReference type="STRING" id="337451.A0A3S3NAS3"/>
<gene>
    <name evidence="8" type="ORF">CKAN_01281300</name>
</gene>
<dbReference type="PANTHER" id="PTHR13394">
    <property type="entry name" value="ORIGIN RECOGNITION COMPLEX SUBUNIT 6"/>
    <property type="match status" value="1"/>
</dbReference>
<evidence type="ECO:0000256" key="5">
    <source>
        <dbReference type="ARBA" id="ARBA00023242"/>
    </source>
</evidence>
<dbReference type="GO" id="GO:0006270">
    <property type="term" value="P:DNA replication initiation"/>
    <property type="evidence" value="ECO:0007669"/>
    <property type="project" value="TreeGrafter"/>
</dbReference>
<dbReference type="AlphaFoldDB" id="A0A3S3NAS3"/>
<dbReference type="InterPro" id="IPR020529">
    <property type="entry name" value="ORC6_met/pln"/>
</dbReference>
<dbReference type="InterPro" id="IPR008721">
    <property type="entry name" value="ORC6_cyclin_first"/>
</dbReference>
<dbReference type="InterPro" id="IPR054113">
    <property type="entry name" value="ORC6_cyclin-like_2nd"/>
</dbReference>
<sequence>MDLSDIARKLGFSESKPLLLRKAQELRRLCDVHFDSSIIGIGEVCKGIICLEIAATRMQVLFDRQNAIKLSGMSEKAYNRSFNALQNSLGVQTKLDIRELGIQFGCVRLIPSVQKGLSLYEDRYLAALPVSRRAVADFNRPVFTAVAFYLCAKKNKLKVDKFKLIELCGTSESEFTIVSTTMKDLCFDVFGTAKEKKDPRAVKGNRELLDELPGKRKHEEASDVSEANMKMGWRVQPILMEPMLPEYGCSKLPTYQRHKRMEKCAYEVWKSSVLASNDQREAKVPDKRMKQARLNFGKNLANLKQSLEVGTMNFHEFNPCNCKQMGARGFGHVW</sequence>
<evidence type="ECO:0000256" key="4">
    <source>
        <dbReference type="ARBA" id="ARBA00023125"/>
    </source>
</evidence>
<evidence type="ECO:0000313" key="8">
    <source>
        <dbReference type="EMBL" id="RWR84028.1"/>
    </source>
</evidence>
<keyword evidence="9" id="KW-1185">Reference proteome</keyword>
<evidence type="ECO:0000259" key="6">
    <source>
        <dbReference type="Pfam" id="PF05460"/>
    </source>
</evidence>
<dbReference type="Pfam" id="PF21913">
    <property type="entry name" value="ORC6_2nd"/>
    <property type="match status" value="1"/>
</dbReference>
<accession>A0A3S3NAS3</accession>
<dbReference type="Proteomes" id="UP000283530">
    <property type="component" value="Unassembled WGS sequence"/>
</dbReference>
<comment type="subcellular location">
    <subcellularLocation>
        <location evidence="1">Nucleus</location>
    </subcellularLocation>
</comment>
<protein>
    <submittedName>
        <fullName evidence="8">Origin recognition complex</fullName>
    </submittedName>
</protein>
<evidence type="ECO:0000256" key="1">
    <source>
        <dbReference type="ARBA" id="ARBA00004123"/>
    </source>
</evidence>
<keyword evidence="5" id="KW-0539">Nucleus</keyword>
<evidence type="ECO:0000256" key="3">
    <source>
        <dbReference type="ARBA" id="ARBA00022705"/>
    </source>
</evidence>
<keyword evidence="3" id="KW-0235">DNA replication</keyword>
<evidence type="ECO:0000256" key="2">
    <source>
        <dbReference type="ARBA" id="ARBA00010840"/>
    </source>
</evidence>
<comment type="similarity">
    <text evidence="2">Belongs to the ORC6 family.</text>
</comment>
<dbReference type="GO" id="GO:0005664">
    <property type="term" value="C:nuclear origin of replication recognition complex"/>
    <property type="evidence" value="ECO:0007669"/>
    <property type="project" value="InterPro"/>
</dbReference>
<evidence type="ECO:0000259" key="7">
    <source>
        <dbReference type="Pfam" id="PF21913"/>
    </source>
</evidence>
<reference evidence="8 9" key="1">
    <citation type="journal article" date="2019" name="Nat. Plants">
        <title>Stout camphor tree genome fills gaps in understanding of flowering plant genome evolution.</title>
        <authorList>
            <person name="Chaw S.M."/>
            <person name="Liu Y.C."/>
            <person name="Wu Y.W."/>
            <person name="Wang H.Y."/>
            <person name="Lin C.I."/>
            <person name="Wu C.S."/>
            <person name="Ke H.M."/>
            <person name="Chang L.Y."/>
            <person name="Hsu C.Y."/>
            <person name="Yang H.T."/>
            <person name="Sudianto E."/>
            <person name="Hsu M.H."/>
            <person name="Wu K.P."/>
            <person name="Wang L.N."/>
            <person name="Leebens-Mack J.H."/>
            <person name="Tsai I.J."/>
        </authorList>
    </citation>
    <scope>NUCLEOTIDE SEQUENCE [LARGE SCALE GENOMIC DNA]</scope>
    <source>
        <strain evidence="9">cv. Chaw 1501</strain>
        <tissue evidence="8">Young leaves</tissue>
    </source>
</reference>
<feature type="domain" description="ORC6 second cyclin-like" evidence="7">
    <location>
        <begin position="95"/>
        <end position="185"/>
    </location>
</feature>
<dbReference type="Gene3D" id="1.10.472.10">
    <property type="entry name" value="Cyclin-like"/>
    <property type="match status" value="1"/>
</dbReference>
<dbReference type="Pfam" id="PF05460">
    <property type="entry name" value="ORC6"/>
    <property type="match status" value="1"/>
</dbReference>
<dbReference type="CDD" id="cd11583">
    <property type="entry name" value="Orc6_mid"/>
    <property type="match status" value="1"/>
</dbReference>
<dbReference type="EMBL" id="QPKB01000005">
    <property type="protein sequence ID" value="RWR84028.1"/>
    <property type="molecule type" value="Genomic_DNA"/>
</dbReference>
<proteinExistence type="inferred from homology"/>
<organism evidence="8 9">
    <name type="scientific">Cinnamomum micranthum f. kanehirae</name>
    <dbReference type="NCBI Taxonomy" id="337451"/>
    <lineage>
        <taxon>Eukaryota</taxon>
        <taxon>Viridiplantae</taxon>
        <taxon>Streptophyta</taxon>
        <taxon>Embryophyta</taxon>
        <taxon>Tracheophyta</taxon>
        <taxon>Spermatophyta</taxon>
        <taxon>Magnoliopsida</taxon>
        <taxon>Magnoliidae</taxon>
        <taxon>Laurales</taxon>
        <taxon>Lauraceae</taxon>
        <taxon>Cinnamomum</taxon>
    </lineage>
</organism>
<dbReference type="PANTHER" id="PTHR13394:SF0">
    <property type="entry name" value="ORIGIN RECOGNITION COMPLEX SUBUNIT 6"/>
    <property type="match status" value="1"/>
</dbReference>
<name>A0A3S3NAS3_9MAGN</name>
<dbReference type="OrthoDB" id="5552484at2759"/>
<keyword evidence="4" id="KW-0238">DNA-binding</keyword>
<evidence type="ECO:0000313" key="9">
    <source>
        <dbReference type="Proteomes" id="UP000283530"/>
    </source>
</evidence>